<evidence type="ECO:0000313" key="2">
    <source>
        <dbReference type="Proteomes" id="UP000647241"/>
    </source>
</evidence>
<name>A0A917HD21_9BACT</name>
<proteinExistence type="predicted"/>
<reference evidence="1" key="1">
    <citation type="journal article" date="2014" name="Int. J. Syst. Evol. Microbiol.">
        <title>Complete genome sequence of Corynebacterium casei LMG S-19264T (=DSM 44701T), isolated from a smear-ripened cheese.</title>
        <authorList>
            <consortium name="US DOE Joint Genome Institute (JGI-PGF)"/>
            <person name="Walter F."/>
            <person name="Albersmeier A."/>
            <person name="Kalinowski J."/>
            <person name="Ruckert C."/>
        </authorList>
    </citation>
    <scope>NUCLEOTIDE SEQUENCE</scope>
    <source>
        <strain evidence="1">CGMCC 1.12997</strain>
    </source>
</reference>
<evidence type="ECO:0000313" key="1">
    <source>
        <dbReference type="EMBL" id="GGG74990.1"/>
    </source>
</evidence>
<comment type="caution">
    <text evidence="1">The sequence shown here is derived from an EMBL/GenBank/DDBJ whole genome shotgun (WGS) entry which is preliminary data.</text>
</comment>
<dbReference type="Proteomes" id="UP000647241">
    <property type="component" value="Unassembled WGS sequence"/>
</dbReference>
<dbReference type="AlphaFoldDB" id="A0A917HD21"/>
<keyword evidence="2" id="KW-1185">Reference proteome</keyword>
<organism evidence="1 2">
    <name type="scientific">Edaphobacter dinghuensis</name>
    <dbReference type="NCBI Taxonomy" id="1560005"/>
    <lineage>
        <taxon>Bacteria</taxon>
        <taxon>Pseudomonadati</taxon>
        <taxon>Acidobacteriota</taxon>
        <taxon>Terriglobia</taxon>
        <taxon>Terriglobales</taxon>
        <taxon>Acidobacteriaceae</taxon>
        <taxon>Edaphobacter</taxon>
    </lineage>
</organism>
<dbReference type="RefSeq" id="WP_229739196.1">
    <property type="nucleotide sequence ID" value="NZ_BMGT01000002.1"/>
</dbReference>
<dbReference type="EMBL" id="BMGT01000002">
    <property type="protein sequence ID" value="GGG74990.1"/>
    <property type="molecule type" value="Genomic_DNA"/>
</dbReference>
<sequence length="200" mass="22134">MDEQTPQTKRILGIIPNFRAVSTSQILPPQSAKEKFITATEDSFDYSAFVLPAVLAGYSMATRATPEFHQGAAGYGRYFWHSWVDQTSENYAVEFIVPAITHEDIRYYTLGKGGFFKRTGYALSRAVVTRSDSGTSTFNFGEVVGAGAAAGISNLYYPASQRTFANTAQKWGLNVGIDAGTFVFKEFWPDINHALFHNKD</sequence>
<reference evidence="1" key="2">
    <citation type="submission" date="2020-09" db="EMBL/GenBank/DDBJ databases">
        <authorList>
            <person name="Sun Q."/>
            <person name="Zhou Y."/>
        </authorList>
    </citation>
    <scope>NUCLEOTIDE SEQUENCE</scope>
    <source>
        <strain evidence="1">CGMCC 1.12997</strain>
    </source>
</reference>
<gene>
    <name evidence="1" type="ORF">GCM10011585_17190</name>
</gene>
<accession>A0A917HD21</accession>
<protein>
    <submittedName>
        <fullName evidence="1">Uncharacterized protein</fullName>
    </submittedName>
</protein>